<dbReference type="SUPFAM" id="SSF52540">
    <property type="entry name" value="P-loop containing nucleoside triphosphate hydrolases"/>
    <property type="match status" value="1"/>
</dbReference>
<sequence length="1224" mass="144223">MGKVHTYNFTFEWHLKVIWGLFRGNNNLNRKQKRLIKLIKGRLSFFLPFLATLFIPLISWGLNKNTIWGLLGIVSCLFFCAVSYIIFFKNKISKKGESNLKFFDEVNFKSPGDEIAIKDTVKGILNSEKAQPQFVHVAPIPDEFKKGKINLATNGYCQIIGKPGEGKSLLAYHLAYRFRPMTFPPNLINRANRVVFQLTTKFFQESLDEDREERLIEEVLFELDKLPGNIKIIIVDDAHTIESKSLKSELIKEAESNNIYLIWIETVLYQEYMKPSQSFINIRFKKFVDKLVEGFYNTNDPQVNRLLEGNIGGIDEAKRSVGSERRFPTTNVNDVWHFNFIATKGDERLKREITKLNDAHQIVLFHIAAVNIIRGDVEVHIDELTAKFSSNQWIKTYLPTINDIVNAIHYLQSNKEEGIEIRSSFIKEYNEGVKTLHFRFSVKIIKEIFDNNTEVFYRKLISSFSIWLEDGEYELNQFISVFHECLNDEMLKSLLKENISWYQDFIKNPHIEKINRWEYCLRDYTRIFGNLDFLQANNLEQIVNVISDTDPSQFQVLGEGLRKLNQNIEDFYKFFKADNWRRLAKQIEFVSIEYFDKLGDLLRLIGRSNQINLLKNVDWSIVEKEINKTEIQNFDKLFQLMRNLPNEYQKRVISSLNLNRLVDEIKKAKPRQLGKVAYLFSFLDLPSQSDIIQDIDWSLIGKKMSSIKLQNVDQLSMILKYLGPKEQELILEEINWASLAEDIQKMDIRNVSKLSAIIGKLNPKSKSKLFSHIRWKKFTADIEHIEINRLHRVTHFLNLLDEESKDKIFKNIDLSRLIDQFNSSKIYNLEKFSSFLASLNDEYRNEFINSLDWDYVVSILNNVNAKYLSSLATFIRVLGKDRRQYIFKNLEWDNIINELNDINIRYFNGFYNFVRLLDEEHKNFIFSKLDKKKIANKINNCSIKQFNLISLYFVLLNKEQKYSLFETLDWDHIAAEFQKVDERTLNQAAKLLSDLEEYNVELLARLDLKNIAKNLKPSYMATNGLVYLIRLFPKEYSESFAKEINWYDWLKFVKSSPHRELNQVGVMLLYSQEDRRQINDWIQNRKQELIRNCKKVYHSDGIEISRFLKGVSCLNEDLSREFARIIIKDSLSCDSSFKFSRNLYSLIKSFHDLDHEILELYLTQKFEDGIPIGEKLIDNMKKDEWGRETENEELIKNILKLINSTNPDLIKSQLTEKEIHEFNL</sequence>
<name>A0ABT3PZV9_9BACT</name>
<dbReference type="SUPFAM" id="SSF158791">
    <property type="entry name" value="MgtE N-terminal domain-like"/>
    <property type="match status" value="1"/>
</dbReference>
<evidence type="ECO:0000256" key="1">
    <source>
        <dbReference type="SAM" id="Phobius"/>
    </source>
</evidence>
<feature type="transmembrane region" description="Helical" evidence="1">
    <location>
        <begin position="68"/>
        <end position="88"/>
    </location>
</feature>
<feature type="transmembrane region" description="Helical" evidence="1">
    <location>
        <begin position="43"/>
        <end position="62"/>
    </location>
</feature>
<evidence type="ECO:0000313" key="2">
    <source>
        <dbReference type="EMBL" id="MCW9713366.1"/>
    </source>
</evidence>
<gene>
    <name evidence="2" type="ORF">LQ318_10645</name>
</gene>
<keyword evidence="1" id="KW-1133">Transmembrane helix</keyword>
<dbReference type="InterPro" id="IPR027417">
    <property type="entry name" value="P-loop_NTPase"/>
</dbReference>
<protein>
    <recommendedName>
        <fullName evidence="4">NACHT domain-containing protein</fullName>
    </recommendedName>
</protein>
<organism evidence="2 3">
    <name type="scientific">Fodinibius salicampi</name>
    <dbReference type="NCBI Taxonomy" id="1920655"/>
    <lineage>
        <taxon>Bacteria</taxon>
        <taxon>Pseudomonadati</taxon>
        <taxon>Balneolota</taxon>
        <taxon>Balneolia</taxon>
        <taxon>Balneolales</taxon>
        <taxon>Balneolaceae</taxon>
        <taxon>Fodinibius</taxon>
    </lineage>
</organism>
<dbReference type="Proteomes" id="UP001207337">
    <property type="component" value="Unassembled WGS sequence"/>
</dbReference>
<keyword evidence="1" id="KW-0812">Transmembrane</keyword>
<proteinExistence type="predicted"/>
<dbReference type="RefSeq" id="WP_265789984.1">
    <property type="nucleotide sequence ID" value="NZ_BAABRS010000002.1"/>
</dbReference>
<evidence type="ECO:0008006" key="4">
    <source>
        <dbReference type="Google" id="ProtNLM"/>
    </source>
</evidence>
<reference evidence="2 3" key="1">
    <citation type="submission" date="2021-11" db="EMBL/GenBank/DDBJ databases">
        <title>Aliifidinibius sp. nov., a new bacterium isolated from saline soil.</title>
        <authorList>
            <person name="Galisteo C."/>
            <person name="De La Haba R."/>
            <person name="Sanchez-Porro C."/>
            <person name="Ventosa A."/>
        </authorList>
    </citation>
    <scope>NUCLEOTIDE SEQUENCE [LARGE SCALE GENOMIC DNA]</scope>
    <source>
        <strain evidence="2 3">KACC 190600</strain>
    </source>
</reference>
<comment type="caution">
    <text evidence="2">The sequence shown here is derived from an EMBL/GenBank/DDBJ whole genome shotgun (WGS) entry which is preliminary data.</text>
</comment>
<dbReference type="EMBL" id="JAJNDC010000002">
    <property type="protein sequence ID" value="MCW9713366.1"/>
    <property type="molecule type" value="Genomic_DNA"/>
</dbReference>
<accession>A0ABT3PZV9</accession>
<keyword evidence="3" id="KW-1185">Reference proteome</keyword>
<keyword evidence="1" id="KW-0472">Membrane</keyword>
<evidence type="ECO:0000313" key="3">
    <source>
        <dbReference type="Proteomes" id="UP001207337"/>
    </source>
</evidence>